<dbReference type="PATRIC" id="fig|52.7.peg.7783"/>
<keyword evidence="4" id="KW-1185">Reference proteome</keyword>
<accession>A0A0K1EQD0</accession>
<dbReference type="STRING" id="52.CMC5_070900"/>
<dbReference type="KEGG" id="ccro:CMC5_070900"/>
<proteinExistence type="predicted"/>
<dbReference type="Gene3D" id="3.40.33.10">
    <property type="entry name" value="CAP"/>
    <property type="match status" value="1"/>
</dbReference>
<keyword evidence="1" id="KW-0732">Signal</keyword>
<dbReference type="Pfam" id="PF00188">
    <property type="entry name" value="CAP"/>
    <property type="match status" value="1"/>
</dbReference>
<dbReference type="PROSITE" id="PS51257">
    <property type="entry name" value="PROKAR_LIPOPROTEIN"/>
    <property type="match status" value="1"/>
</dbReference>
<dbReference type="Proteomes" id="UP000067626">
    <property type="component" value="Chromosome"/>
</dbReference>
<feature type="signal peptide" evidence="1">
    <location>
        <begin position="1"/>
        <end position="24"/>
    </location>
</feature>
<dbReference type="SUPFAM" id="SSF55797">
    <property type="entry name" value="PR-1-like"/>
    <property type="match status" value="1"/>
</dbReference>
<dbReference type="InterPro" id="IPR014044">
    <property type="entry name" value="CAP_dom"/>
</dbReference>
<dbReference type="EMBL" id="CP012159">
    <property type="protein sequence ID" value="AKT42862.1"/>
    <property type="molecule type" value="Genomic_DNA"/>
</dbReference>
<dbReference type="PANTHER" id="PTHR31157:SF1">
    <property type="entry name" value="SCP DOMAIN-CONTAINING PROTEIN"/>
    <property type="match status" value="1"/>
</dbReference>
<gene>
    <name evidence="3" type="ORF">CMC5_070900</name>
</gene>
<protein>
    <recommendedName>
        <fullName evidence="2">SCP domain-containing protein</fullName>
    </recommendedName>
</protein>
<feature type="chain" id="PRO_5005459820" description="SCP domain-containing protein" evidence="1">
    <location>
        <begin position="25"/>
        <end position="216"/>
    </location>
</feature>
<name>A0A0K1EQD0_CHOCO</name>
<feature type="domain" description="SCP" evidence="2">
    <location>
        <begin position="87"/>
        <end position="213"/>
    </location>
</feature>
<evidence type="ECO:0000313" key="4">
    <source>
        <dbReference type="Proteomes" id="UP000067626"/>
    </source>
</evidence>
<dbReference type="AlphaFoldDB" id="A0A0K1EQD0"/>
<organism evidence="3 4">
    <name type="scientific">Chondromyces crocatus</name>
    <dbReference type="NCBI Taxonomy" id="52"/>
    <lineage>
        <taxon>Bacteria</taxon>
        <taxon>Pseudomonadati</taxon>
        <taxon>Myxococcota</taxon>
        <taxon>Polyangia</taxon>
        <taxon>Polyangiales</taxon>
        <taxon>Polyangiaceae</taxon>
        <taxon>Chondromyces</taxon>
    </lineage>
</organism>
<evidence type="ECO:0000259" key="2">
    <source>
        <dbReference type="Pfam" id="PF00188"/>
    </source>
</evidence>
<reference evidence="3 4" key="1">
    <citation type="submission" date="2015-07" db="EMBL/GenBank/DDBJ databases">
        <title>Genome analysis of myxobacterium Chondromyces crocatus Cm c5 reveals a high potential for natural compound synthesis and the genetic basis for the loss of fruiting body formation.</title>
        <authorList>
            <person name="Zaburannyi N."/>
            <person name="Bunk B."/>
            <person name="Maier J."/>
            <person name="Overmann J."/>
            <person name="Mueller R."/>
        </authorList>
    </citation>
    <scope>NUCLEOTIDE SEQUENCE [LARGE SCALE GENOMIC DNA]</scope>
    <source>
        <strain evidence="3 4">Cm c5</strain>
    </source>
</reference>
<sequence>MDAMSRLSAAAFLCALFASGCVAGAEPDEELAEDADLDEPTGAVVDELAADEGARRAEQESDALPSYCNDVLTWNSSYTTFENRVLTLVNQRRAAGAVCGGTPYPAATALALNENLRCAARKHSKDMGTNNFMSHTGSNGSSPWTRMKNAGYNYKNAAENIAAGQSTPETVVNGWMASPDHCKNIMNGALRDLGVGYHNASTSTYKHYWTQAFGSR</sequence>
<dbReference type="InterPro" id="IPR035940">
    <property type="entry name" value="CAP_sf"/>
</dbReference>
<evidence type="ECO:0000313" key="3">
    <source>
        <dbReference type="EMBL" id="AKT42862.1"/>
    </source>
</evidence>
<evidence type="ECO:0000256" key="1">
    <source>
        <dbReference type="SAM" id="SignalP"/>
    </source>
</evidence>
<dbReference type="CDD" id="cd05379">
    <property type="entry name" value="CAP_bacterial"/>
    <property type="match status" value="1"/>
</dbReference>
<dbReference type="PANTHER" id="PTHR31157">
    <property type="entry name" value="SCP DOMAIN-CONTAINING PROTEIN"/>
    <property type="match status" value="1"/>
</dbReference>